<reference evidence="1 2" key="1">
    <citation type="submission" date="2013-06" db="EMBL/GenBank/DDBJ databases">
        <authorList>
            <person name="Weinstock G."/>
            <person name="Sodergren E."/>
            <person name="Lobos E.A."/>
            <person name="Fulton L."/>
            <person name="Fulton R."/>
            <person name="Courtney L."/>
            <person name="Fronick C."/>
            <person name="O'Laughlin M."/>
            <person name="Godfrey J."/>
            <person name="Wilson R.M."/>
            <person name="Miner T."/>
            <person name="Farmer C."/>
            <person name="Delehaunty K."/>
            <person name="Cordes M."/>
            <person name="Minx P."/>
            <person name="Tomlinson C."/>
            <person name="Chen J."/>
            <person name="Wollam A."/>
            <person name="Pepin K.H."/>
            <person name="Bhonagiri V."/>
            <person name="Zhang X."/>
            <person name="Warren W."/>
            <person name="Mitreva M."/>
            <person name="Mardis E.R."/>
            <person name="Wilson R.K."/>
        </authorList>
    </citation>
    <scope>NUCLEOTIDE SEQUENCE [LARGE SCALE GENOMIC DNA]</scope>
    <source>
        <strain evidence="1 2">F0570</strain>
    </source>
</reference>
<feature type="non-terminal residue" evidence="1">
    <location>
        <position position="1"/>
    </location>
</feature>
<dbReference type="HOGENOM" id="CLU_3177252_0_0_10"/>
<comment type="caution">
    <text evidence="1">The sequence shown here is derived from an EMBL/GenBank/DDBJ whole genome shotgun (WGS) entry which is preliminary data.</text>
</comment>
<dbReference type="EMBL" id="AWUW01000033">
    <property type="protein sequence ID" value="ERJ68137.1"/>
    <property type="molecule type" value="Genomic_DNA"/>
</dbReference>
<organism evidence="1 2">
    <name type="scientific">Porphyromonas gingivalis F0570</name>
    <dbReference type="NCBI Taxonomy" id="1227271"/>
    <lineage>
        <taxon>Bacteria</taxon>
        <taxon>Pseudomonadati</taxon>
        <taxon>Bacteroidota</taxon>
        <taxon>Bacteroidia</taxon>
        <taxon>Bacteroidales</taxon>
        <taxon>Porphyromonadaceae</taxon>
        <taxon>Porphyromonas</taxon>
    </lineage>
</organism>
<proteinExistence type="predicted"/>
<name>A0A0E2M754_PORGN</name>
<protein>
    <submittedName>
        <fullName evidence="1">Uncharacterized protein</fullName>
    </submittedName>
</protein>
<evidence type="ECO:0000313" key="2">
    <source>
        <dbReference type="Proteomes" id="UP000016630"/>
    </source>
</evidence>
<gene>
    <name evidence="1" type="ORF">HMPREF1555_00545</name>
</gene>
<dbReference type="Proteomes" id="UP000016630">
    <property type="component" value="Unassembled WGS sequence"/>
</dbReference>
<dbReference type="AlphaFoldDB" id="A0A0E2M754"/>
<accession>A0A0E2M754</accession>
<evidence type="ECO:0000313" key="1">
    <source>
        <dbReference type="EMBL" id="ERJ68137.1"/>
    </source>
</evidence>
<sequence>SSMKIPCNSLSLYELIDILDFFADHAGGIQNKNPPCAISTGRDLAI</sequence>